<dbReference type="GeneID" id="17308172"/>
<dbReference type="KEGG" id="gtt:GUITHDRAFT_102782"/>
<proteinExistence type="predicted"/>
<dbReference type="AlphaFoldDB" id="L1JTV9"/>
<keyword evidence="3" id="KW-1185">Reference proteome</keyword>
<evidence type="ECO:0000313" key="1">
    <source>
        <dbReference type="EMBL" id="EKX51518.1"/>
    </source>
</evidence>
<reference evidence="1 3" key="1">
    <citation type="journal article" date="2012" name="Nature">
        <title>Algal genomes reveal evolutionary mosaicism and the fate of nucleomorphs.</title>
        <authorList>
            <consortium name="DOE Joint Genome Institute"/>
            <person name="Curtis B.A."/>
            <person name="Tanifuji G."/>
            <person name="Burki F."/>
            <person name="Gruber A."/>
            <person name="Irimia M."/>
            <person name="Maruyama S."/>
            <person name="Arias M.C."/>
            <person name="Ball S.G."/>
            <person name="Gile G.H."/>
            <person name="Hirakawa Y."/>
            <person name="Hopkins J.F."/>
            <person name="Kuo A."/>
            <person name="Rensing S.A."/>
            <person name="Schmutz J."/>
            <person name="Symeonidi A."/>
            <person name="Elias M."/>
            <person name="Eveleigh R.J."/>
            <person name="Herman E.K."/>
            <person name="Klute M.J."/>
            <person name="Nakayama T."/>
            <person name="Obornik M."/>
            <person name="Reyes-Prieto A."/>
            <person name="Armbrust E.V."/>
            <person name="Aves S.J."/>
            <person name="Beiko R.G."/>
            <person name="Coutinho P."/>
            <person name="Dacks J.B."/>
            <person name="Durnford D.G."/>
            <person name="Fast N.M."/>
            <person name="Green B.R."/>
            <person name="Grisdale C.J."/>
            <person name="Hempel F."/>
            <person name="Henrissat B."/>
            <person name="Hoppner M.P."/>
            <person name="Ishida K."/>
            <person name="Kim E."/>
            <person name="Koreny L."/>
            <person name="Kroth P.G."/>
            <person name="Liu Y."/>
            <person name="Malik S.B."/>
            <person name="Maier U.G."/>
            <person name="McRose D."/>
            <person name="Mock T."/>
            <person name="Neilson J.A."/>
            <person name="Onodera N.T."/>
            <person name="Poole A.M."/>
            <person name="Pritham E.J."/>
            <person name="Richards T.A."/>
            <person name="Rocap G."/>
            <person name="Roy S.W."/>
            <person name="Sarai C."/>
            <person name="Schaack S."/>
            <person name="Shirato S."/>
            <person name="Slamovits C.H."/>
            <person name="Spencer D.F."/>
            <person name="Suzuki S."/>
            <person name="Worden A.Z."/>
            <person name="Zauner S."/>
            <person name="Barry K."/>
            <person name="Bell C."/>
            <person name="Bharti A.K."/>
            <person name="Crow J.A."/>
            <person name="Grimwood J."/>
            <person name="Kramer R."/>
            <person name="Lindquist E."/>
            <person name="Lucas S."/>
            <person name="Salamov A."/>
            <person name="McFadden G.I."/>
            <person name="Lane C.E."/>
            <person name="Keeling P.J."/>
            <person name="Gray M.W."/>
            <person name="Grigoriev I.V."/>
            <person name="Archibald J.M."/>
        </authorList>
    </citation>
    <scope>NUCLEOTIDE SEQUENCE</scope>
    <source>
        <strain evidence="1 3">CCMP2712</strain>
    </source>
</reference>
<protein>
    <submittedName>
        <fullName evidence="1 2">Uncharacterized protein</fullName>
    </submittedName>
</protein>
<evidence type="ECO:0000313" key="3">
    <source>
        <dbReference type="Proteomes" id="UP000011087"/>
    </source>
</evidence>
<dbReference type="EnsemblProtists" id="EKX51518">
    <property type="protein sequence ID" value="EKX51518"/>
    <property type="gene ID" value="GUITHDRAFT_102782"/>
</dbReference>
<sequence>MECRVCSTACFDAPLVNNKSQGEGERQKDSSFVGLVFGAIVIVMLDVRRSLCEEEQSPPQGQLMSKDSIEKIATLINALVDMDYFTEEEEQEIFEHAVTMVLQEIERILPPPVLRLVIHSDDKDGIDEEHAESMKSRLIEFVKWNIKIPYLDATDEARVVTAVCAVIVESLKKGKSFKNVVEPVNSGELIMDVFVKGSVGLLDSANKKQFVETICEDLQIPFVPDRLKTWLVGMMVEAVGEVFEASILAVYQNRISEAYDWAADRVADAKESEAFKLLRQQRPYSRWSWLGNRISAKEYVDKRSEAKFGEEVRDCLVNELNEKINVIGWVCDKFEEWEGILIRNIVDLTLMESMDMEKMEGSVAYLCKENFGCTYPCFNYASSTDAQDNCCTSSNQSR</sequence>
<dbReference type="EMBL" id="JH992975">
    <property type="protein sequence ID" value="EKX51518.1"/>
    <property type="molecule type" value="Genomic_DNA"/>
</dbReference>
<organism evidence="1">
    <name type="scientific">Guillardia theta (strain CCMP2712)</name>
    <name type="common">Cryptophyte</name>
    <dbReference type="NCBI Taxonomy" id="905079"/>
    <lineage>
        <taxon>Eukaryota</taxon>
        <taxon>Cryptophyceae</taxon>
        <taxon>Pyrenomonadales</taxon>
        <taxon>Geminigeraceae</taxon>
        <taxon>Guillardia</taxon>
    </lineage>
</organism>
<dbReference type="RefSeq" id="XP_005838498.1">
    <property type="nucleotide sequence ID" value="XM_005838441.1"/>
</dbReference>
<reference evidence="2" key="3">
    <citation type="submission" date="2015-06" db="UniProtKB">
        <authorList>
            <consortium name="EnsemblProtists"/>
        </authorList>
    </citation>
    <scope>IDENTIFICATION</scope>
</reference>
<dbReference type="Proteomes" id="UP000011087">
    <property type="component" value="Unassembled WGS sequence"/>
</dbReference>
<accession>L1JTV9</accession>
<reference evidence="3" key="2">
    <citation type="submission" date="2012-11" db="EMBL/GenBank/DDBJ databases">
        <authorList>
            <person name="Kuo A."/>
            <person name="Curtis B.A."/>
            <person name="Tanifuji G."/>
            <person name="Burki F."/>
            <person name="Gruber A."/>
            <person name="Irimia M."/>
            <person name="Maruyama S."/>
            <person name="Arias M.C."/>
            <person name="Ball S.G."/>
            <person name="Gile G.H."/>
            <person name="Hirakawa Y."/>
            <person name="Hopkins J.F."/>
            <person name="Rensing S.A."/>
            <person name="Schmutz J."/>
            <person name="Symeonidi A."/>
            <person name="Elias M."/>
            <person name="Eveleigh R.J."/>
            <person name="Herman E.K."/>
            <person name="Klute M.J."/>
            <person name="Nakayama T."/>
            <person name="Obornik M."/>
            <person name="Reyes-Prieto A."/>
            <person name="Armbrust E.V."/>
            <person name="Aves S.J."/>
            <person name="Beiko R.G."/>
            <person name="Coutinho P."/>
            <person name="Dacks J.B."/>
            <person name="Durnford D.G."/>
            <person name="Fast N.M."/>
            <person name="Green B.R."/>
            <person name="Grisdale C."/>
            <person name="Hempe F."/>
            <person name="Henrissat B."/>
            <person name="Hoppner M.P."/>
            <person name="Ishida K.-I."/>
            <person name="Kim E."/>
            <person name="Koreny L."/>
            <person name="Kroth P.G."/>
            <person name="Liu Y."/>
            <person name="Malik S.-B."/>
            <person name="Maier U.G."/>
            <person name="McRose D."/>
            <person name="Mock T."/>
            <person name="Neilson J.A."/>
            <person name="Onodera N.T."/>
            <person name="Poole A.M."/>
            <person name="Pritham E.J."/>
            <person name="Richards T.A."/>
            <person name="Rocap G."/>
            <person name="Roy S.W."/>
            <person name="Sarai C."/>
            <person name="Schaack S."/>
            <person name="Shirato S."/>
            <person name="Slamovits C.H."/>
            <person name="Spencer D.F."/>
            <person name="Suzuki S."/>
            <person name="Worden A.Z."/>
            <person name="Zauner S."/>
            <person name="Barry K."/>
            <person name="Bell C."/>
            <person name="Bharti A.K."/>
            <person name="Crow J.A."/>
            <person name="Grimwood J."/>
            <person name="Kramer R."/>
            <person name="Lindquist E."/>
            <person name="Lucas S."/>
            <person name="Salamov A."/>
            <person name="McFadden G.I."/>
            <person name="Lane C.E."/>
            <person name="Keeling P.J."/>
            <person name="Gray M.W."/>
            <person name="Grigoriev I.V."/>
            <person name="Archibald J.M."/>
        </authorList>
    </citation>
    <scope>NUCLEOTIDE SEQUENCE</scope>
    <source>
        <strain evidence="3">CCMP2712</strain>
    </source>
</reference>
<gene>
    <name evidence="1" type="ORF">GUITHDRAFT_102782</name>
</gene>
<name>L1JTV9_GUITC</name>
<dbReference type="HOGENOM" id="CLU_693456_0_0_1"/>
<dbReference type="PaxDb" id="55529-EKX51518"/>
<evidence type="ECO:0000313" key="2">
    <source>
        <dbReference type="EnsemblProtists" id="EKX51518"/>
    </source>
</evidence>
<dbReference type="eggNOG" id="ENOG502SZAE">
    <property type="taxonomic scope" value="Eukaryota"/>
</dbReference>